<keyword evidence="2" id="KW-0808">Transferase</keyword>
<dbReference type="GO" id="GO:0016779">
    <property type="term" value="F:nucleotidyltransferase activity"/>
    <property type="evidence" value="ECO:0007669"/>
    <property type="project" value="UniProtKB-KW"/>
</dbReference>
<dbReference type="RefSeq" id="WP_309852274.1">
    <property type="nucleotide sequence ID" value="NZ_JAVDUI010000001.1"/>
</dbReference>
<sequence>MEFDDPDGQLLTMLEVLDGRSVESIVSHVRQRHSGLSETDVHEGLRVLDQYGFLKDVDAREGSVEKSLIPTQNFFDGFHRVFDRKRPRVEAISEARVVVLGLGGGGSNVATMLVGAGVRQLTILDFDLVETGNLGRQFLYKLDDVGLSKVDVATRNLSRMAESLNITPVEMKVTSSEELRPIIKGADIVVCLIDEPRFLIQRMVNQACVREGVTCVYGFSFNFTGRVYSVIPHDSGCFDCLQVYYSRVDPEFADQFKALEDSGFRPPSSAYPPAMMQLCSSISDEVVRLINSYSEPMSVGRQLEVNYVSRRCETVLEWDRDERDCPTCGSGNYDDWPIFQIQNRFHPSAGQK</sequence>
<dbReference type="GO" id="GO:0008641">
    <property type="term" value="F:ubiquitin-like modifier activating enzyme activity"/>
    <property type="evidence" value="ECO:0007669"/>
    <property type="project" value="InterPro"/>
</dbReference>
<accession>A0AAE3YIT8</accession>
<comment type="caution">
    <text evidence="2">The sequence shown here is derived from an EMBL/GenBank/DDBJ whole genome shotgun (WGS) entry which is preliminary data.</text>
</comment>
<name>A0AAE3YIT8_9MICC</name>
<dbReference type="Proteomes" id="UP001247307">
    <property type="component" value="Unassembled WGS sequence"/>
</dbReference>
<feature type="domain" description="THIF-type NAD/FAD binding fold" evidence="1">
    <location>
        <begin position="89"/>
        <end position="326"/>
    </location>
</feature>
<reference evidence="2" key="1">
    <citation type="submission" date="2023-07" db="EMBL/GenBank/DDBJ databases">
        <title>Sequencing the genomes of 1000 actinobacteria strains.</title>
        <authorList>
            <person name="Klenk H.-P."/>
        </authorList>
    </citation>
    <scope>NUCLEOTIDE SEQUENCE</scope>
    <source>
        <strain evidence="2">DSM 13988</strain>
    </source>
</reference>
<dbReference type="SUPFAM" id="SSF69572">
    <property type="entry name" value="Activating enzymes of the ubiquitin-like proteins"/>
    <property type="match status" value="1"/>
</dbReference>
<dbReference type="PANTHER" id="PTHR10953:SF102">
    <property type="entry name" value="ADENYLYLTRANSFERASE AND SULFURTRANSFERASE MOCS3"/>
    <property type="match status" value="1"/>
</dbReference>
<keyword evidence="3" id="KW-1185">Reference proteome</keyword>
<dbReference type="Gene3D" id="3.40.50.720">
    <property type="entry name" value="NAD(P)-binding Rossmann-like Domain"/>
    <property type="match status" value="1"/>
</dbReference>
<evidence type="ECO:0000313" key="2">
    <source>
        <dbReference type="EMBL" id="MDR6892753.1"/>
    </source>
</evidence>
<dbReference type="PANTHER" id="PTHR10953">
    <property type="entry name" value="UBIQUITIN-ACTIVATING ENZYME E1"/>
    <property type="match status" value="1"/>
</dbReference>
<protein>
    <submittedName>
        <fullName evidence="2">Molybdopterin/thiamine biosynthesis adenylyltransferase</fullName>
    </submittedName>
</protein>
<dbReference type="InterPro" id="IPR045886">
    <property type="entry name" value="ThiF/MoeB/HesA"/>
</dbReference>
<evidence type="ECO:0000313" key="3">
    <source>
        <dbReference type="Proteomes" id="UP001247307"/>
    </source>
</evidence>
<dbReference type="Pfam" id="PF00899">
    <property type="entry name" value="ThiF"/>
    <property type="match status" value="1"/>
</dbReference>
<dbReference type="InterPro" id="IPR000594">
    <property type="entry name" value="ThiF_NAD_FAD-bd"/>
</dbReference>
<gene>
    <name evidence="2" type="ORF">J2S35_001693</name>
</gene>
<organism evidence="2 3">
    <name type="scientific">Falsarthrobacter nasiphocae</name>
    <dbReference type="NCBI Taxonomy" id="189863"/>
    <lineage>
        <taxon>Bacteria</taxon>
        <taxon>Bacillati</taxon>
        <taxon>Actinomycetota</taxon>
        <taxon>Actinomycetes</taxon>
        <taxon>Micrococcales</taxon>
        <taxon>Micrococcaceae</taxon>
        <taxon>Falsarthrobacter</taxon>
    </lineage>
</organism>
<dbReference type="InterPro" id="IPR035985">
    <property type="entry name" value="Ubiquitin-activating_enz"/>
</dbReference>
<proteinExistence type="predicted"/>
<dbReference type="AlphaFoldDB" id="A0AAE3YIT8"/>
<dbReference type="GO" id="GO:0005737">
    <property type="term" value="C:cytoplasm"/>
    <property type="evidence" value="ECO:0007669"/>
    <property type="project" value="TreeGrafter"/>
</dbReference>
<evidence type="ECO:0000259" key="1">
    <source>
        <dbReference type="Pfam" id="PF00899"/>
    </source>
</evidence>
<dbReference type="GO" id="GO:0004792">
    <property type="term" value="F:thiosulfate-cyanide sulfurtransferase activity"/>
    <property type="evidence" value="ECO:0007669"/>
    <property type="project" value="TreeGrafter"/>
</dbReference>
<keyword evidence="2" id="KW-0548">Nucleotidyltransferase</keyword>
<dbReference type="EMBL" id="JAVDUI010000001">
    <property type="protein sequence ID" value="MDR6892753.1"/>
    <property type="molecule type" value="Genomic_DNA"/>
</dbReference>